<evidence type="ECO:0000256" key="3">
    <source>
        <dbReference type="ARBA" id="ARBA00023204"/>
    </source>
</evidence>
<dbReference type="Gene3D" id="3.30.230.10">
    <property type="match status" value="1"/>
</dbReference>
<evidence type="ECO:0000313" key="7">
    <source>
        <dbReference type="EMBL" id="HGD13850.1"/>
    </source>
</evidence>
<dbReference type="InterPro" id="IPR020667">
    <property type="entry name" value="DNA_mismatch_repair_MutL"/>
</dbReference>
<evidence type="ECO:0000256" key="1">
    <source>
        <dbReference type="ARBA" id="ARBA00006082"/>
    </source>
</evidence>
<dbReference type="CDD" id="cd16926">
    <property type="entry name" value="HATPase_MutL-MLH-PMS-like"/>
    <property type="match status" value="1"/>
</dbReference>
<dbReference type="HAMAP" id="MF_00149">
    <property type="entry name" value="DNA_mis_repair"/>
    <property type="match status" value="1"/>
</dbReference>
<evidence type="ECO:0000259" key="5">
    <source>
        <dbReference type="SMART" id="SM00853"/>
    </source>
</evidence>
<dbReference type="PANTHER" id="PTHR10073:SF12">
    <property type="entry name" value="DNA MISMATCH REPAIR PROTEIN MLH1"/>
    <property type="match status" value="1"/>
</dbReference>
<dbReference type="CDD" id="cd00782">
    <property type="entry name" value="MutL_Trans"/>
    <property type="match status" value="1"/>
</dbReference>
<dbReference type="InterPro" id="IPR042121">
    <property type="entry name" value="MutL_C_regsub"/>
</dbReference>
<feature type="domain" description="MutL C-terminal dimerisation" evidence="5">
    <location>
        <begin position="357"/>
        <end position="494"/>
    </location>
</feature>
<dbReference type="SUPFAM" id="SSF118116">
    <property type="entry name" value="DNA mismatch repair protein MutL"/>
    <property type="match status" value="1"/>
</dbReference>
<feature type="domain" description="DNA mismatch repair protein S5" evidence="6">
    <location>
        <begin position="213"/>
        <end position="330"/>
    </location>
</feature>
<dbReference type="Gene3D" id="3.30.1370.100">
    <property type="entry name" value="MutL, C-terminal domain, regulatory subdomain"/>
    <property type="match status" value="1"/>
</dbReference>
<dbReference type="Pfam" id="PF01119">
    <property type="entry name" value="DNA_mis_repair"/>
    <property type="match status" value="1"/>
</dbReference>
<evidence type="ECO:0000259" key="6">
    <source>
        <dbReference type="SMART" id="SM01340"/>
    </source>
</evidence>
<accession>A0A7V3V0E9</accession>
<dbReference type="InterPro" id="IPR042120">
    <property type="entry name" value="MutL_C_dimsub"/>
</dbReference>
<evidence type="ECO:0000256" key="4">
    <source>
        <dbReference type="HAMAP-Rule" id="MF_00149"/>
    </source>
</evidence>
<dbReference type="SMART" id="SM00853">
    <property type="entry name" value="MutL_C"/>
    <property type="match status" value="1"/>
</dbReference>
<dbReference type="Pfam" id="PF08676">
    <property type="entry name" value="MutL_C"/>
    <property type="match status" value="1"/>
</dbReference>
<sequence>MNQQRKPVKLLPEEIIRRIAAGEVIVRPASVVKELIENALDAQARKISVEVKAGGKNFIQVIDNGIGMTRADVRLAVTRHATSKLEAVEDLSKINSYGFRGEALAAIAAVSRLTIETNTDEQEPGTKIEVEGGEIKEIGDVVRVPGTTVTVRMLFFNLPVRRAFLKSDNYELRLIVDVFRNYALAFPEVAFELHSNERPLLKLPAVKSMRDRLSAVFTGEVADAMIELKVDHPSISLYGFLTEPSQLKSFYEVQAIYFNRRPVRSQVVTKAVYDGYSPLLTGRHPNFVIFLETDPSRLDVNIHPTKQEVRFADERFLFDFVAEAVHQALGRHHREQLPVGEFFNQESLVNETRASSDFWQLHNSYIFAQVASGYVIVDQHAAHERILYEEVRRKRQSAATQGLLFPITLELSPEEFDTFENLQERLAEMGLQTKIFSGRTVVVESIPTGSYLGKDELRELFSELVKISSKKVIIDDELAKLIACKGAVKAGQRLRPEEMQSLINRLFLCAEPYFCPHGRPAIIKITLDDLDRKFGRV</sequence>
<gene>
    <name evidence="4 7" type="primary">mutL</name>
    <name evidence="7" type="ORF">ENX16_07235</name>
</gene>
<keyword evidence="2 4" id="KW-0227">DNA damage</keyword>
<dbReference type="GO" id="GO:0016887">
    <property type="term" value="F:ATP hydrolysis activity"/>
    <property type="evidence" value="ECO:0007669"/>
    <property type="project" value="InterPro"/>
</dbReference>
<protein>
    <recommendedName>
        <fullName evidence="4">DNA mismatch repair protein MutL</fullName>
    </recommendedName>
</protein>
<name>A0A7V3V0E9_UNCW3</name>
<dbReference type="GO" id="GO:0140664">
    <property type="term" value="F:ATP-dependent DNA damage sensor activity"/>
    <property type="evidence" value="ECO:0007669"/>
    <property type="project" value="InterPro"/>
</dbReference>
<dbReference type="AlphaFoldDB" id="A0A7V3V0E9"/>
<dbReference type="NCBIfam" id="TIGR00585">
    <property type="entry name" value="mutl"/>
    <property type="match status" value="1"/>
</dbReference>
<dbReference type="InterPro" id="IPR020568">
    <property type="entry name" value="Ribosomal_Su5_D2-typ_SF"/>
</dbReference>
<dbReference type="GO" id="GO:0005524">
    <property type="term" value="F:ATP binding"/>
    <property type="evidence" value="ECO:0007669"/>
    <property type="project" value="InterPro"/>
</dbReference>
<dbReference type="SMART" id="SM01340">
    <property type="entry name" value="DNA_mis_repair"/>
    <property type="match status" value="1"/>
</dbReference>
<dbReference type="Gene3D" id="3.30.565.10">
    <property type="entry name" value="Histidine kinase-like ATPase, C-terminal domain"/>
    <property type="match status" value="1"/>
</dbReference>
<comment type="caution">
    <text evidence="7">The sequence shown here is derived from an EMBL/GenBank/DDBJ whole genome shotgun (WGS) entry which is preliminary data.</text>
</comment>
<dbReference type="SUPFAM" id="SSF55874">
    <property type="entry name" value="ATPase domain of HSP90 chaperone/DNA topoisomerase II/histidine kinase"/>
    <property type="match status" value="1"/>
</dbReference>
<dbReference type="InterPro" id="IPR038973">
    <property type="entry name" value="MutL/Mlh/Pms-like"/>
</dbReference>
<dbReference type="InterPro" id="IPR014790">
    <property type="entry name" value="MutL_C"/>
</dbReference>
<proteinExistence type="inferred from homology"/>
<keyword evidence="7" id="KW-0378">Hydrolase</keyword>
<dbReference type="InterPro" id="IPR036890">
    <property type="entry name" value="HATPase_C_sf"/>
</dbReference>
<keyword evidence="3 4" id="KW-0234">DNA repair</keyword>
<dbReference type="GO" id="GO:0006298">
    <property type="term" value="P:mismatch repair"/>
    <property type="evidence" value="ECO:0007669"/>
    <property type="project" value="UniProtKB-UniRule"/>
</dbReference>
<comment type="similarity">
    <text evidence="1 4">Belongs to the DNA mismatch repair MutL/HexB family.</text>
</comment>
<dbReference type="Pfam" id="PF13589">
    <property type="entry name" value="HATPase_c_3"/>
    <property type="match status" value="1"/>
</dbReference>
<dbReference type="InterPro" id="IPR002099">
    <property type="entry name" value="MutL/Mlh/PMS"/>
</dbReference>
<dbReference type="InterPro" id="IPR014762">
    <property type="entry name" value="DNA_mismatch_repair_CS"/>
</dbReference>
<keyword evidence="7" id="KW-0255">Endonuclease</keyword>
<dbReference type="PANTHER" id="PTHR10073">
    <property type="entry name" value="DNA MISMATCH REPAIR PROTEIN MLH, PMS, MUTL"/>
    <property type="match status" value="1"/>
</dbReference>
<keyword evidence="7" id="KW-0540">Nuclease</keyword>
<dbReference type="GO" id="GO:0032300">
    <property type="term" value="C:mismatch repair complex"/>
    <property type="evidence" value="ECO:0007669"/>
    <property type="project" value="InterPro"/>
</dbReference>
<dbReference type="SUPFAM" id="SSF54211">
    <property type="entry name" value="Ribosomal protein S5 domain 2-like"/>
    <property type="match status" value="1"/>
</dbReference>
<dbReference type="InterPro" id="IPR014721">
    <property type="entry name" value="Ribsml_uS5_D2-typ_fold_subgr"/>
</dbReference>
<organism evidence="7">
    <name type="scientific">candidate division WOR-3 bacterium</name>
    <dbReference type="NCBI Taxonomy" id="2052148"/>
    <lineage>
        <taxon>Bacteria</taxon>
        <taxon>Bacteria division WOR-3</taxon>
    </lineage>
</organism>
<dbReference type="GO" id="GO:0030983">
    <property type="term" value="F:mismatched DNA binding"/>
    <property type="evidence" value="ECO:0007669"/>
    <property type="project" value="InterPro"/>
</dbReference>
<dbReference type="FunFam" id="3.30.565.10:FF:000003">
    <property type="entry name" value="DNA mismatch repair endonuclease MutL"/>
    <property type="match status" value="1"/>
</dbReference>
<dbReference type="Gene3D" id="3.30.1540.20">
    <property type="entry name" value="MutL, C-terminal domain, dimerisation subdomain"/>
    <property type="match status" value="1"/>
</dbReference>
<evidence type="ECO:0000256" key="2">
    <source>
        <dbReference type="ARBA" id="ARBA00022763"/>
    </source>
</evidence>
<dbReference type="GO" id="GO:0004519">
    <property type="term" value="F:endonuclease activity"/>
    <property type="evidence" value="ECO:0007669"/>
    <property type="project" value="UniProtKB-KW"/>
</dbReference>
<dbReference type="InterPro" id="IPR037198">
    <property type="entry name" value="MutL_C_sf"/>
</dbReference>
<dbReference type="PROSITE" id="PS00058">
    <property type="entry name" value="DNA_MISMATCH_REPAIR_1"/>
    <property type="match status" value="1"/>
</dbReference>
<reference evidence="7" key="1">
    <citation type="journal article" date="2020" name="mSystems">
        <title>Genome- and Community-Level Interaction Insights into Carbon Utilization and Element Cycling Functions of Hydrothermarchaeota in Hydrothermal Sediment.</title>
        <authorList>
            <person name="Zhou Z."/>
            <person name="Liu Y."/>
            <person name="Xu W."/>
            <person name="Pan J."/>
            <person name="Luo Z.H."/>
            <person name="Li M."/>
        </authorList>
    </citation>
    <scope>NUCLEOTIDE SEQUENCE [LARGE SCALE GENOMIC DNA]</scope>
    <source>
        <strain evidence="7">SpSt-914</strain>
    </source>
</reference>
<dbReference type="InterPro" id="IPR013507">
    <property type="entry name" value="DNA_mismatch_S5_2-like"/>
</dbReference>
<dbReference type="EMBL" id="DTMZ01000179">
    <property type="protein sequence ID" value="HGD13850.1"/>
    <property type="molecule type" value="Genomic_DNA"/>
</dbReference>
<comment type="function">
    <text evidence="4">This protein is involved in the repair of mismatches in DNA. It is required for dam-dependent methyl-directed DNA mismatch repair. May act as a 'molecular matchmaker', a protein that promotes the formation of a stable complex between two or more DNA-binding proteins in an ATP-dependent manner without itself being part of a final effector complex.</text>
</comment>